<dbReference type="PANTHER" id="PTHR11662">
    <property type="entry name" value="SOLUTE CARRIER FAMILY 17"/>
    <property type="match status" value="1"/>
</dbReference>
<dbReference type="InterPro" id="IPR006906">
    <property type="entry name" value="Timeless_N"/>
</dbReference>
<sequence length="1389" mass="156787">MDWMTITVGIPCLSHVPLGMFYRDKYYISDECLACLSEINAKINCEDPNTRPLRRALIFMDILNKDLIPILVHVNQPSIIRSTVELLIWLTIPVDCLISAREMPADISMPKFMVHEFTQFLCSAKEAFLDPNVTQAVVDRLSFCLTLQPLTTSNCEFINYLLLLIRNVLYAPERHLNITETEERMHSVGHDIASDGSQQRRLIWVLFAQGFDQILISLLTYSQKGEWVMTIVQLIALLYQRHPADKMQKLLDRKANTNCSSKDDDASNTCQYFDSTNSTITSASAAEDIGLRFANCPETSRKYDPSVPMQDNDRNGVNVQRISKGKEEKKSKGTSHKQKQNKHSESHHFKTKIICDPSEEDVSQLLVEFIPIFLKNGFNALVGELHQKLIQQDVLVHSEKSFFLWLITYFMGFAPQLKLDEKYLKNVFVIDLLCNLTWDAIHQTEEFEVKSLQPSLDLNPFLRRLHLGITAISEFLQALDAYCTLAESKQTIDNSRENKKQSNVFQLREYLLALDDLRQLFLLRLRLFNPINQSRRYLCEIIKANHILLLSLERATKLSASQKSFDISEHLKQFCCRTIMARYGTALRDFKTNGPFVNDSIFTVLHHVGIDLDQVDLLCDPVILHNFSQIWACEFKLCEDWEDLIEYVVQKFMQDYRTKTDGFDEGSISRIPDQMQDKQISLYNHTESTACENPSFTEASELAEIQILKTQLVASGFQQQLCWIQKSLLVACSARLGTYVNEEFRNPVACLSLKMRLPCPIIPWTEVQASALHSNLFRLLLHRMGLQTSVAQTVPFPRIPFAWSAETLYRAALFLGPVDSQNIDFDLQCFTKVELQVPPCHINSPADAFVPSRYIFTALVSIGLAIIYGLKVNLSVAIVVMINSTELKAVMESANEGYLSESNRSLDYSIRSQPSEFACLDPFFETNNKTSDVQDGPFAWPETIQGLVLGAYFWGYLLTQIPGAMIAEKYSAKWVIWSSVLINVVFTILTPLAANISYIAVLVVRFIEGLGAGMSPPAIHVMLTKWVLPQERNLMSSLAYAGMALGTVLSLPFSGILAAVSGWESVFYVQGGLALVWCGLWLFFIYDSPENHPRIHAEELELFRACSREHVVDQGNDTMVCETKLENGNVDSKSLSANLDDKDQSQHKSGSYSNLPVPWRALATSGPFWAIFIAHTCANFGWYMLLVELPTYMKAILRFNISQNAGLSAIPYLCLWIFSIIWSNRLDWAKSKGWITTTTVRKLSTAIASLIPAACFVGVSLVGCDRQAAVALMTVGTMFVAGTYCGFLTNHVDIAPNYAGTLMALTNTAATIPGFIVPAFVGHLTHGNQTLGQWKIVFYTTAAVYLVEFIVYTVLGSGEEQPWNTVFQRKSETVKSKTEGVQEREEVEK</sequence>
<feature type="transmembrane region" description="Helical" evidence="7">
    <location>
        <begin position="1268"/>
        <end position="1289"/>
    </location>
</feature>
<keyword evidence="10" id="KW-1185">Reference proteome</keyword>
<dbReference type="GO" id="GO:0022857">
    <property type="term" value="F:transmembrane transporter activity"/>
    <property type="evidence" value="ECO:0007669"/>
    <property type="project" value="InterPro"/>
</dbReference>
<feature type="region of interest" description="Disordered" evidence="6">
    <location>
        <begin position="1132"/>
        <end position="1152"/>
    </location>
</feature>
<feature type="domain" description="Major facilitator superfamily (MFS) profile" evidence="8">
    <location>
        <begin position="872"/>
        <end position="1360"/>
    </location>
</feature>
<proteinExistence type="inferred from homology"/>
<comment type="caution">
    <text evidence="9">The sequence shown here is derived from an EMBL/GenBank/DDBJ whole genome shotgun (WGS) entry which is preliminary data.</text>
</comment>
<dbReference type="InterPro" id="IPR050382">
    <property type="entry name" value="MFS_Na/Anion_cotransporter"/>
</dbReference>
<feature type="transmembrane region" description="Helical" evidence="7">
    <location>
        <begin position="1168"/>
        <end position="1185"/>
    </location>
</feature>
<accession>A0A164PNB2</accession>
<feature type="transmembrane region" description="Helical" evidence="7">
    <location>
        <begin position="854"/>
        <end position="882"/>
    </location>
</feature>
<dbReference type="Pfam" id="PF05029">
    <property type="entry name" value="TIMELESS_C"/>
    <property type="match status" value="1"/>
</dbReference>
<organism evidence="9 10">
    <name type="scientific">Daphnia magna</name>
    <dbReference type="NCBI Taxonomy" id="35525"/>
    <lineage>
        <taxon>Eukaryota</taxon>
        <taxon>Metazoa</taxon>
        <taxon>Ecdysozoa</taxon>
        <taxon>Arthropoda</taxon>
        <taxon>Crustacea</taxon>
        <taxon>Branchiopoda</taxon>
        <taxon>Diplostraca</taxon>
        <taxon>Cladocera</taxon>
        <taxon>Anomopoda</taxon>
        <taxon>Daphniidae</taxon>
        <taxon>Daphnia</taxon>
    </lineage>
</organism>
<dbReference type="CDD" id="cd17318">
    <property type="entry name" value="MFS_SLC17"/>
    <property type="match status" value="1"/>
</dbReference>
<feature type="transmembrane region" description="Helical" evidence="7">
    <location>
        <begin position="1205"/>
        <end position="1222"/>
    </location>
</feature>
<evidence type="ECO:0000313" key="10">
    <source>
        <dbReference type="Proteomes" id="UP000076858"/>
    </source>
</evidence>
<evidence type="ECO:0000313" key="9">
    <source>
        <dbReference type="EMBL" id="KZS06988.1"/>
    </source>
</evidence>
<dbReference type="GO" id="GO:0016020">
    <property type="term" value="C:membrane"/>
    <property type="evidence" value="ECO:0007669"/>
    <property type="project" value="UniProtKB-SubCell"/>
</dbReference>
<feature type="transmembrane region" description="Helical" evidence="7">
    <location>
        <begin position="1006"/>
        <end position="1028"/>
    </location>
</feature>
<feature type="compositionally biased region" description="Basic residues" evidence="6">
    <location>
        <begin position="332"/>
        <end position="341"/>
    </location>
</feature>
<dbReference type="EMBL" id="LRGB01002580">
    <property type="protein sequence ID" value="KZS06988.1"/>
    <property type="molecule type" value="Genomic_DNA"/>
</dbReference>
<feature type="transmembrane region" description="Helical" evidence="7">
    <location>
        <begin position="1040"/>
        <end position="1060"/>
    </location>
</feature>
<feature type="transmembrane region" description="Helical" evidence="7">
    <location>
        <begin position="974"/>
        <end position="1000"/>
    </location>
</feature>
<keyword evidence="5 7" id="KW-0472">Membrane</keyword>
<dbReference type="FunFam" id="1.20.1250.20:FF:000532">
    <property type="entry name" value="SLC (SoLute Carrier) homolog"/>
    <property type="match status" value="1"/>
</dbReference>
<evidence type="ECO:0000256" key="5">
    <source>
        <dbReference type="ARBA" id="ARBA00023136"/>
    </source>
</evidence>
<feature type="transmembrane region" description="Helical" evidence="7">
    <location>
        <begin position="1336"/>
        <end position="1355"/>
    </location>
</feature>
<feature type="region of interest" description="Disordered" evidence="6">
    <location>
        <begin position="300"/>
        <end position="349"/>
    </location>
</feature>
<evidence type="ECO:0000256" key="2">
    <source>
        <dbReference type="ARBA" id="ARBA00008174"/>
    </source>
</evidence>
<dbReference type="InterPro" id="IPR020846">
    <property type="entry name" value="MFS_dom"/>
</dbReference>
<dbReference type="InterPro" id="IPR007725">
    <property type="entry name" value="TIMELESS_C"/>
</dbReference>
<protein>
    <submittedName>
        <fullName evidence="9">Major facilitator superfamily transporter 3</fullName>
    </submittedName>
</protein>
<dbReference type="OrthoDB" id="6429365at2759"/>
<dbReference type="SUPFAM" id="SSF103473">
    <property type="entry name" value="MFS general substrate transporter"/>
    <property type="match status" value="1"/>
</dbReference>
<dbReference type="Gene3D" id="1.20.1250.20">
    <property type="entry name" value="MFS general substrate transporter like domains"/>
    <property type="match status" value="1"/>
</dbReference>
<feature type="transmembrane region" description="Helical" evidence="7">
    <location>
        <begin position="1243"/>
        <end position="1262"/>
    </location>
</feature>
<feature type="transmembrane region" description="Helical" evidence="7">
    <location>
        <begin position="1301"/>
        <end position="1324"/>
    </location>
</feature>
<name>A0A164PNB2_9CRUS</name>
<keyword evidence="3 7" id="KW-0812">Transmembrane</keyword>
<dbReference type="Pfam" id="PF07690">
    <property type="entry name" value="MFS_1"/>
    <property type="match status" value="1"/>
</dbReference>
<evidence type="ECO:0000259" key="8">
    <source>
        <dbReference type="PROSITE" id="PS50850"/>
    </source>
</evidence>
<dbReference type="PROSITE" id="PS50850">
    <property type="entry name" value="MFS"/>
    <property type="match status" value="1"/>
</dbReference>
<evidence type="ECO:0000256" key="1">
    <source>
        <dbReference type="ARBA" id="ARBA00004141"/>
    </source>
</evidence>
<comment type="similarity">
    <text evidence="2">Belongs to the timeless family.</text>
</comment>
<evidence type="ECO:0000256" key="6">
    <source>
        <dbReference type="SAM" id="MobiDB-lite"/>
    </source>
</evidence>
<comment type="subcellular location">
    <subcellularLocation>
        <location evidence="1">Membrane</location>
        <topology evidence="1">Multi-pass membrane protein</topology>
    </subcellularLocation>
</comment>
<dbReference type="Proteomes" id="UP000076858">
    <property type="component" value="Unassembled WGS sequence"/>
</dbReference>
<feature type="transmembrane region" description="Helical" evidence="7">
    <location>
        <begin position="1066"/>
        <end position="1086"/>
    </location>
</feature>
<dbReference type="STRING" id="35525.A0A164PNB2"/>
<keyword evidence="4 7" id="KW-1133">Transmembrane helix</keyword>
<dbReference type="InterPro" id="IPR011701">
    <property type="entry name" value="MFS"/>
</dbReference>
<dbReference type="PANTHER" id="PTHR11662:SF457">
    <property type="entry name" value="MAJOR FACILITATOR SUPERFAMILY TRANSPORTER 3"/>
    <property type="match status" value="1"/>
</dbReference>
<dbReference type="GO" id="GO:0006820">
    <property type="term" value="P:monoatomic anion transport"/>
    <property type="evidence" value="ECO:0007669"/>
    <property type="project" value="TreeGrafter"/>
</dbReference>
<evidence type="ECO:0000256" key="3">
    <source>
        <dbReference type="ARBA" id="ARBA00022692"/>
    </source>
</evidence>
<evidence type="ECO:0000256" key="7">
    <source>
        <dbReference type="SAM" id="Phobius"/>
    </source>
</evidence>
<gene>
    <name evidence="9" type="ORF">APZ42_029503</name>
</gene>
<dbReference type="InterPro" id="IPR036259">
    <property type="entry name" value="MFS_trans_sf"/>
</dbReference>
<evidence type="ECO:0000256" key="4">
    <source>
        <dbReference type="ARBA" id="ARBA00022989"/>
    </source>
</evidence>
<reference evidence="9 10" key="1">
    <citation type="submission" date="2016-03" db="EMBL/GenBank/DDBJ databases">
        <title>EvidentialGene: Evidence-directed Construction of Genes on Genomes.</title>
        <authorList>
            <person name="Gilbert D.G."/>
            <person name="Choi J.-H."/>
            <person name="Mockaitis K."/>
            <person name="Colbourne J."/>
            <person name="Pfrender M."/>
        </authorList>
    </citation>
    <scope>NUCLEOTIDE SEQUENCE [LARGE SCALE GENOMIC DNA]</scope>
    <source>
        <strain evidence="9 10">Xinb3</strain>
        <tissue evidence="9">Complete organism</tissue>
    </source>
</reference>
<dbReference type="Pfam" id="PF04821">
    <property type="entry name" value="TIMELESS"/>
    <property type="match status" value="1"/>
</dbReference>